<evidence type="ECO:0000256" key="3">
    <source>
        <dbReference type="SAM" id="MobiDB-lite"/>
    </source>
</evidence>
<dbReference type="InterPro" id="IPR001054">
    <property type="entry name" value="A/G_cyclase"/>
</dbReference>
<sequence length="509" mass="53654">DDPERAIRAAWEMVQVAARLTGATGGLADLSVRVGIDTGLVVAGQAAHLPRGDYTVTGEAVSRAGRLSDLAGPGEILVSSEVAASAAAAFEFAVGAAPGHFRVKEPRRGPRAFSGPFVGRQGERLRVHGGLLCAREGQPQWIAVVADAGLGKSRLARTAIQTWTAALHGQLLWAAASPLDRKPLGFVAALLGESLVAACLKGVESLMPDHQQAALFQALTDSLIQAAQTRPALVIIEDLQWIDETSRKWLGHLASALAGRADVPLAIVCEARPEAEPLLLGLGDGLDFTRVFLGPFGHADATALVAGLLGEERLAGKAAEMAARLVEKAEGNPFFLEEMVRSLESRGVLVRGDEGLSLTGDPPEELPESLMSLVASRLDDLPPAARRLAQVAAVVGRTFDAGILARVSGKDRQAEALEALLAARIIQPEADGRSYSFSQQVTWEAAYNGLLIRARRDLHRRVADVLQGAVPAGDPLRSSRPLLGPEQSSPADADTSSTRLPTPAANWRS</sequence>
<dbReference type="Pfam" id="PF13191">
    <property type="entry name" value="AAA_16"/>
    <property type="match status" value="1"/>
</dbReference>
<reference evidence="5 6" key="1">
    <citation type="submission" date="2019-03" db="EMBL/GenBank/DDBJ databases">
        <title>Lake Tanganyika Metagenome-Assembled Genomes (MAGs).</title>
        <authorList>
            <person name="Tran P."/>
        </authorList>
    </citation>
    <scope>NUCLEOTIDE SEQUENCE [LARGE SCALE GENOMIC DNA]</scope>
    <source>
        <strain evidence="5">K_DeepCast_65m_m2_236</strain>
    </source>
</reference>
<dbReference type="PANTHER" id="PTHR16305">
    <property type="entry name" value="TESTICULAR SOLUBLE ADENYLYL CYCLASE"/>
    <property type="match status" value="1"/>
</dbReference>
<evidence type="ECO:0000256" key="2">
    <source>
        <dbReference type="ARBA" id="ARBA00022840"/>
    </source>
</evidence>
<organism evidence="5 6">
    <name type="scientific">Candidatus Tanganyikabacteria bacterium</name>
    <dbReference type="NCBI Taxonomy" id="2961651"/>
    <lineage>
        <taxon>Bacteria</taxon>
        <taxon>Bacillati</taxon>
        <taxon>Candidatus Sericytochromatia</taxon>
        <taxon>Candidatus Tanganyikabacteria</taxon>
    </lineage>
</organism>
<comment type="caution">
    <text evidence="5">The sequence shown here is derived from an EMBL/GenBank/DDBJ whole genome shotgun (WGS) entry which is preliminary data.</text>
</comment>
<dbReference type="InterPro" id="IPR027417">
    <property type="entry name" value="P-loop_NTPase"/>
</dbReference>
<dbReference type="GO" id="GO:0005524">
    <property type="term" value="F:ATP binding"/>
    <property type="evidence" value="ECO:0007669"/>
    <property type="project" value="UniProtKB-KW"/>
</dbReference>
<protein>
    <submittedName>
        <fullName evidence="5">AAA family ATPase</fullName>
    </submittedName>
</protein>
<dbReference type="Proteomes" id="UP000703893">
    <property type="component" value="Unassembled WGS sequence"/>
</dbReference>
<proteinExistence type="predicted"/>
<dbReference type="Pfam" id="PF00211">
    <property type="entry name" value="Guanylate_cyc"/>
    <property type="match status" value="1"/>
</dbReference>
<dbReference type="CDD" id="cd07302">
    <property type="entry name" value="CHD"/>
    <property type="match status" value="1"/>
</dbReference>
<dbReference type="GO" id="GO:0005737">
    <property type="term" value="C:cytoplasm"/>
    <property type="evidence" value="ECO:0007669"/>
    <property type="project" value="TreeGrafter"/>
</dbReference>
<dbReference type="GO" id="GO:0004016">
    <property type="term" value="F:adenylate cyclase activity"/>
    <property type="evidence" value="ECO:0007669"/>
    <property type="project" value="TreeGrafter"/>
</dbReference>
<evidence type="ECO:0000256" key="1">
    <source>
        <dbReference type="ARBA" id="ARBA00022741"/>
    </source>
</evidence>
<feature type="compositionally biased region" description="Polar residues" evidence="3">
    <location>
        <begin position="486"/>
        <end position="500"/>
    </location>
</feature>
<keyword evidence="1" id="KW-0547">Nucleotide-binding</keyword>
<accession>A0A937X8M3</accession>
<dbReference type="PANTHER" id="PTHR16305:SF35">
    <property type="entry name" value="TRANSCRIPTIONAL ACTIVATOR DOMAIN"/>
    <property type="match status" value="1"/>
</dbReference>
<gene>
    <name evidence="5" type="ORF">FJZ00_14620</name>
</gene>
<dbReference type="AlphaFoldDB" id="A0A937X8M3"/>
<evidence type="ECO:0000313" key="6">
    <source>
        <dbReference type="Proteomes" id="UP000703893"/>
    </source>
</evidence>
<feature type="domain" description="Guanylate cyclase" evidence="4">
    <location>
        <begin position="30"/>
        <end position="68"/>
    </location>
</feature>
<dbReference type="SUPFAM" id="SSF55073">
    <property type="entry name" value="Nucleotide cyclase"/>
    <property type="match status" value="1"/>
</dbReference>
<dbReference type="InterPro" id="IPR041664">
    <property type="entry name" value="AAA_16"/>
</dbReference>
<dbReference type="Gene3D" id="3.40.50.300">
    <property type="entry name" value="P-loop containing nucleotide triphosphate hydrolases"/>
    <property type="match status" value="1"/>
</dbReference>
<dbReference type="InterPro" id="IPR029787">
    <property type="entry name" value="Nucleotide_cyclase"/>
</dbReference>
<feature type="non-terminal residue" evidence="5">
    <location>
        <position position="1"/>
    </location>
</feature>
<feature type="region of interest" description="Disordered" evidence="3">
    <location>
        <begin position="471"/>
        <end position="509"/>
    </location>
</feature>
<dbReference type="EMBL" id="VGJX01000999">
    <property type="protein sequence ID" value="MBM3276385.1"/>
    <property type="molecule type" value="Genomic_DNA"/>
</dbReference>
<name>A0A937X8M3_9BACT</name>
<evidence type="ECO:0000259" key="4">
    <source>
        <dbReference type="PROSITE" id="PS50125"/>
    </source>
</evidence>
<evidence type="ECO:0000313" key="5">
    <source>
        <dbReference type="EMBL" id="MBM3276385.1"/>
    </source>
</evidence>
<dbReference type="PROSITE" id="PS50125">
    <property type="entry name" value="GUANYLATE_CYCLASE_2"/>
    <property type="match status" value="1"/>
</dbReference>
<dbReference type="GO" id="GO:0035556">
    <property type="term" value="P:intracellular signal transduction"/>
    <property type="evidence" value="ECO:0007669"/>
    <property type="project" value="InterPro"/>
</dbReference>
<dbReference type="SUPFAM" id="SSF52540">
    <property type="entry name" value="P-loop containing nucleoside triphosphate hydrolases"/>
    <property type="match status" value="1"/>
</dbReference>
<keyword evidence="2" id="KW-0067">ATP-binding</keyword>
<feature type="non-terminal residue" evidence="5">
    <location>
        <position position="509"/>
    </location>
</feature>
<dbReference type="GO" id="GO:0009190">
    <property type="term" value="P:cyclic nucleotide biosynthetic process"/>
    <property type="evidence" value="ECO:0007669"/>
    <property type="project" value="InterPro"/>
</dbReference>
<dbReference type="Gene3D" id="3.30.70.1230">
    <property type="entry name" value="Nucleotide cyclase"/>
    <property type="match status" value="1"/>
</dbReference>